<sequence>MARTIDELMRHRDDIHTTELGEGRIRRNLALDVDDVVGWCRSAITSPRAHGERIGKNWYLSVDDCVITVNASSYTIITAHRRK</sequence>
<dbReference type="Pfam" id="PF12636">
    <property type="entry name" value="DUF3781"/>
    <property type="match status" value="1"/>
</dbReference>
<dbReference type="EMBL" id="JAHBBD010000001">
    <property type="protein sequence ID" value="MBW3081827.1"/>
    <property type="molecule type" value="Genomic_DNA"/>
</dbReference>
<name>A0ABS6W7V1_9BIFI</name>
<dbReference type="InterPro" id="IPR024229">
    <property type="entry name" value="DUF3781"/>
</dbReference>
<proteinExistence type="predicted"/>
<reference evidence="1 2" key="1">
    <citation type="submission" date="2021-05" db="EMBL/GenBank/DDBJ databases">
        <title>Phylogenetic classification of ten novel species belonging to the genus Bifidobacterium comprising B. colchicus sp. nov., B. abeli sp. nov., B. bicoloris sp. nov., B. guerezis sp. nov., B. rosaliae sp. nov., B. santillanensis sp. nov., B. argentati sp. nov., B. amazzoni sp. nov., B. pluviali sp. nov., and B. pinnaculum sp. nov.</title>
        <authorList>
            <person name="Lugli G.A."/>
            <person name="Ruiz Garcia L."/>
            <person name="Margolles A."/>
            <person name="Ventura M."/>
        </authorList>
    </citation>
    <scope>NUCLEOTIDE SEQUENCE [LARGE SCALE GENOMIC DNA]</scope>
    <source>
        <strain evidence="1 2">6T3</strain>
    </source>
</reference>
<evidence type="ECO:0000313" key="2">
    <source>
        <dbReference type="Proteomes" id="UP000812844"/>
    </source>
</evidence>
<organism evidence="1 2">
    <name type="scientific">Bifidobacterium phasiani</name>
    <dbReference type="NCBI Taxonomy" id="2834431"/>
    <lineage>
        <taxon>Bacteria</taxon>
        <taxon>Bacillati</taxon>
        <taxon>Actinomycetota</taxon>
        <taxon>Actinomycetes</taxon>
        <taxon>Bifidobacteriales</taxon>
        <taxon>Bifidobacteriaceae</taxon>
        <taxon>Bifidobacterium</taxon>
    </lineage>
</organism>
<accession>A0ABS6W7V1</accession>
<comment type="caution">
    <text evidence="1">The sequence shown here is derived from an EMBL/GenBank/DDBJ whole genome shotgun (WGS) entry which is preliminary data.</text>
</comment>
<protein>
    <submittedName>
        <fullName evidence="1">DUF3781 domain-containing protein</fullName>
    </submittedName>
</protein>
<evidence type="ECO:0000313" key="1">
    <source>
        <dbReference type="EMBL" id="MBW3081827.1"/>
    </source>
</evidence>
<keyword evidence="2" id="KW-1185">Reference proteome</keyword>
<dbReference type="RefSeq" id="WP_219079516.1">
    <property type="nucleotide sequence ID" value="NZ_JAHBBD010000001.1"/>
</dbReference>
<gene>
    <name evidence="1" type="ORF">KIH73_00250</name>
</gene>
<dbReference type="Proteomes" id="UP000812844">
    <property type="component" value="Unassembled WGS sequence"/>
</dbReference>